<keyword evidence="2" id="KW-1185">Reference proteome</keyword>
<accession>A0A060SAM3</accession>
<protein>
    <recommendedName>
        <fullName evidence="3">F-box domain-containing protein</fullName>
    </recommendedName>
</protein>
<sequence>MQKLADTLRNSPPLRQLVVELAICGKIKHTNRHWAIGLTDPLLQVPPLSLVPRLHSLRLADFDNVLFSGKTWAQLYPYKNITELHLHRCHLQASSHLEQLVFQFPRLNTLTLDSVRWQGDRERVAFGQSPEYRGRTVHLQSLRICNPYEYAPLLQWLSLRGAVAVRHLELVRFDVYNLRPAATYVRALEQSLESLTLGYNLPAFCDHGERRIDLFRHKKLRSLSLQLYDCQDEYVRWVNTLLLSALDCPLERIAISFTLDDRKTLWTESWNTLYATLSAYWSRTLKEVAFTHFAMPNFLQNVELMIRDRFVELRERGILSVTVVRSQDV</sequence>
<dbReference type="OMA" id="YSHEAFD"/>
<dbReference type="OrthoDB" id="2788229at2759"/>
<evidence type="ECO:0008006" key="3">
    <source>
        <dbReference type="Google" id="ProtNLM"/>
    </source>
</evidence>
<dbReference type="InterPro" id="IPR032675">
    <property type="entry name" value="LRR_dom_sf"/>
</dbReference>
<reference evidence="1" key="1">
    <citation type="submission" date="2014-01" db="EMBL/GenBank/DDBJ databases">
        <title>The genome of the white-rot fungus Pycnoporus cinnabarinus: a basidiomycete model with a versatile arsenal for lignocellulosic biomass breakdown.</title>
        <authorList>
            <person name="Levasseur A."/>
            <person name="Lomascolo A."/>
            <person name="Ruiz-Duenas F.J."/>
            <person name="Uzan E."/>
            <person name="Piumi F."/>
            <person name="Kues U."/>
            <person name="Ram A.F.J."/>
            <person name="Murat C."/>
            <person name="Haon M."/>
            <person name="Benoit I."/>
            <person name="Arfi Y."/>
            <person name="Chevret D."/>
            <person name="Drula E."/>
            <person name="Kwon M.J."/>
            <person name="Gouret P."/>
            <person name="Lesage-Meessen L."/>
            <person name="Lombard V."/>
            <person name="Mariette J."/>
            <person name="Noirot C."/>
            <person name="Park J."/>
            <person name="Patyshakuliyeva A."/>
            <person name="Wieneger R.A.B."/>
            <person name="Wosten H.A.B."/>
            <person name="Martin F."/>
            <person name="Coutinho P.M."/>
            <person name="de Vries R."/>
            <person name="Martinez A.T."/>
            <person name="Klopp C."/>
            <person name="Pontarotti P."/>
            <person name="Henrissat B."/>
            <person name="Record E."/>
        </authorList>
    </citation>
    <scope>NUCLEOTIDE SEQUENCE [LARGE SCALE GENOMIC DNA]</scope>
    <source>
        <strain evidence="1">BRFM137</strain>
    </source>
</reference>
<dbReference type="Proteomes" id="UP000029665">
    <property type="component" value="Unassembled WGS sequence"/>
</dbReference>
<dbReference type="HOGENOM" id="CLU_845050_0_0_1"/>
<name>A0A060SAM3_PYCCI</name>
<comment type="caution">
    <text evidence="1">The sequence shown here is derived from an EMBL/GenBank/DDBJ whole genome shotgun (WGS) entry which is preliminary data.</text>
</comment>
<proteinExistence type="predicted"/>
<evidence type="ECO:0000313" key="1">
    <source>
        <dbReference type="EMBL" id="CDO69304.1"/>
    </source>
</evidence>
<dbReference type="SUPFAM" id="SSF52047">
    <property type="entry name" value="RNI-like"/>
    <property type="match status" value="1"/>
</dbReference>
<dbReference type="STRING" id="5643.A0A060SAM3"/>
<gene>
    <name evidence="1" type="ORF">BN946_scf184976.g23</name>
</gene>
<dbReference type="AlphaFoldDB" id="A0A060SAM3"/>
<organism evidence="1 2">
    <name type="scientific">Pycnoporus cinnabarinus</name>
    <name type="common">Cinnabar-red polypore</name>
    <name type="synonym">Trametes cinnabarina</name>
    <dbReference type="NCBI Taxonomy" id="5643"/>
    <lineage>
        <taxon>Eukaryota</taxon>
        <taxon>Fungi</taxon>
        <taxon>Dikarya</taxon>
        <taxon>Basidiomycota</taxon>
        <taxon>Agaricomycotina</taxon>
        <taxon>Agaricomycetes</taxon>
        <taxon>Polyporales</taxon>
        <taxon>Polyporaceae</taxon>
        <taxon>Trametes</taxon>
    </lineage>
</organism>
<evidence type="ECO:0000313" key="2">
    <source>
        <dbReference type="Proteomes" id="UP000029665"/>
    </source>
</evidence>
<dbReference type="Gene3D" id="3.80.10.10">
    <property type="entry name" value="Ribonuclease Inhibitor"/>
    <property type="match status" value="1"/>
</dbReference>
<dbReference type="EMBL" id="CCBP010000035">
    <property type="protein sequence ID" value="CDO69304.1"/>
    <property type="molecule type" value="Genomic_DNA"/>
</dbReference>